<dbReference type="SUPFAM" id="SSF81301">
    <property type="entry name" value="Nucleotidyltransferase"/>
    <property type="match status" value="1"/>
</dbReference>
<evidence type="ECO:0000313" key="3">
    <source>
        <dbReference type="Proteomes" id="UP000002026"/>
    </source>
</evidence>
<dbReference type="EMBL" id="CP001684">
    <property type="protein sequence ID" value="ACV23403.1"/>
    <property type="molecule type" value="Genomic_DNA"/>
</dbReference>
<dbReference type="CDD" id="cd05399">
    <property type="entry name" value="NT_Rel-Spo_like"/>
    <property type="match status" value="1"/>
</dbReference>
<protein>
    <submittedName>
        <fullName evidence="2">Uncharacterized conserved protein</fullName>
    </submittedName>
</protein>
<sequence length="221" mass="24863">MQTEIRDSIYGDNLEVMEALRQEIVTSIKTLGQSLEMESGLSPVDHCVSRIKSEESMREKCRRRGLPETAASALLTIHDAIGVRVVCAFPSDVYLVRDHLRDLPGFEIFEEKDYIREAKSNGYRSLHLILRTNDGRAPAGCALLTPGTPRAGGFFVEVQLRTISMESWAALEHQMKYKKEPSAKERLIVAELKRCADELASTDLSMQAIRDLILEDRNAAR</sequence>
<dbReference type="STRING" id="471855.Shel_23940"/>
<dbReference type="AlphaFoldDB" id="C7N1W2"/>
<dbReference type="SMART" id="SM00954">
    <property type="entry name" value="RelA_SpoT"/>
    <property type="match status" value="1"/>
</dbReference>
<organism evidence="2 3">
    <name type="scientific">Slackia heliotrinireducens (strain ATCC 29202 / DSM 20476 / NCTC 11029 / RHS 1)</name>
    <name type="common">Peptococcus heliotrinreducens</name>
    <dbReference type="NCBI Taxonomy" id="471855"/>
    <lineage>
        <taxon>Bacteria</taxon>
        <taxon>Bacillati</taxon>
        <taxon>Actinomycetota</taxon>
        <taxon>Coriobacteriia</taxon>
        <taxon>Eggerthellales</taxon>
        <taxon>Eggerthellaceae</taxon>
        <taxon>Slackia</taxon>
    </lineage>
</organism>
<evidence type="ECO:0000259" key="1">
    <source>
        <dbReference type="SMART" id="SM00954"/>
    </source>
</evidence>
<dbReference type="Pfam" id="PF04607">
    <property type="entry name" value="RelA_SpoT"/>
    <property type="match status" value="1"/>
</dbReference>
<dbReference type="HOGENOM" id="CLU_077095_0_0_11"/>
<dbReference type="InterPro" id="IPR052366">
    <property type="entry name" value="GTP_Pyrophosphokinase"/>
</dbReference>
<dbReference type="InterPro" id="IPR043519">
    <property type="entry name" value="NT_sf"/>
</dbReference>
<dbReference type="InterPro" id="IPR007685">
    <property type="entry name" value="RelA_SpoT"/>
</dbReference>
<dbReference type="Gene3D" id="1.10.287.860">
    <property type="entry name" value="Nucleotidyltransferase"/>
    <property type="match status" value="1"/>
</dbReference>
<dbReference type="KEGG" id="shi:Shel_23940"/>
<dbReference type="Proteomes" id="UP000002026">
    <property type="component" value="Chromosome"/>
</dbReference>
<gene>
    <name evidence="2" type="ordered locus">Shel_23940</name>
</gene>
<dbReference type="eggNOG" id="COG2357">
    <property type="taxonomic scope" value="Bacteria"/>
</dbReference>
<evidence type="ECO:0000313" key="2">
    <source>
        <dbReference type="EMBL" id="ACV23403.1"/>
    </source>
</evidence>
<accession>C7N1W2</accession>
<reference evidence="2 3" key="1">
    <citation type="journal article" date="2009" name="Stand. Genomic Sci.">
        <title>Complete genome sequence of Slackia heliotrinireducens type strain (RHS 1).</title>
        <authorList>
            <person name="Pukall R."/>
            <person name="Lapidus A."/>
            <person name="Nolan M."/>
            <person name="Copeland A."/>
            <person name="Glavina Del Rio T."/>
            <person name="Lucas S."/>
            <person name="Chen F."/>
            <person name="Tice H."/>
            <person name="Cheng J.F."/>
            <person name="Chertkov O."/>
            <person name="Bruce D."/>
            <person name="Goodwin L."/>
            <person name="Kuske C."/>
            <person name="Brettin T."/>
            <person name="Detter J.C."/>
            <person name="Han C."/>
            <person name="Pitluck S."/>
            <person name="Pati A."/>
            <person name="Mavrommatis K."/>
            <person name="Ivanova N."/>
            <person name="Ovchinnikova G."/>
            <person name="Chen A."/>
            <person name="Palaniappan K."/>
            <person name="Schneider S."/>
            <person name="Rohde M."/>
            <person name="Chain P."/>
            <person name="D'haeseleer P."/>
            <person name="Goker M."/>
            <person name="Bristow J."/>
            <person name="Eisen J.A."/>
            <person name="Markowitz V."/>
            <person name="Kyrpides N.C."/>
            <person name="Klenk H.P."/>
            <person name="Hugenholtz P."/>
        </authorList>
    </citation>
    <scope>NUCLEOTIDE SEQUENCE [LARGE SCALE GENOMIC DNA]</scope>
    <source>
        <strain evidence="3">ATCC 29202 / DSM 20476 / NCTC 11029 / RHS 1</strain>
    </source>
</reference>
<name>C7N1W2_SLAHD</name>
<dbReference type="GO" id="GO:0015969">
    <property type="term" value="P:guanosine tetraphosphate metabolic process"/>
    <property type="evidence" value="ECO:0007669"/>
    <property type="project" value="InterPro"/>
</dbReference>
<dbReference type="PANTHER" id="PTHR47837">
    <property type="entry name" value="GTP PYROPHOSPHOKINASE YJBM"/>
    <property type="match status" value="1"/>
</dbReference>
<dbReference type="PANTHER" id="PTHR47837:SF1">
    <property type="entry name" value="GTP PYROPHOSPHOKINASE YJBM"/>
    <property type="match status" value="1"/>
</dbReference>
<keyword evidence="3" id="KW-1185">Reference proteome</keyword>
<feature type="domain" description="RelA/SpoT" evidence="1">
    <location>
        <begin position="49"/>
        <end position="183"/>
    </location>
</feature>
<proteinExistence type="predicted"/>
<dbReference type="Gene3D" id="3.30.460.10">
    <property type="entry name" value="Beta Polymerase, domain 2"/>
    <property type="match status" value="1"/>
</dbReference>